<accession>A0A6G1K0B8</accession>
<evidence type="ECO:0000259" key="6">
    <source>
        <dbReference type="Pfam" id="PF01494"/>
    </source>
</evidence>
<dbReference type="GO" id="GO:0004497">
    <property type="term" value="F:monooxygenase activity"/>
    <property type="evidence" value="ECO:0007669"/>
    <property type="project" value="UniProtKB-KW"/>
</dbReference>
<dbReference type="GO" id="GO:0071949">
    <property type="term" value="F:FAD binding"/>
    <property type="evidence" value="ECO:0007669"/>
    <property type="project" value="InterPro"/>
</dbReference>
<dbReference type="Pfam" id="PF01494">
    <property type="entry name" value="FAD_binding_3"/>
    <property type="match status" value="1"/>
</dbReference>
<dbReference type="InterPro" id="IPR036188">
    <property type="entry name" value="FAD/NAD-bd_sf"/>
</dbReference>
<keyword evidence="3" id="KW-0274">FAD</keyword>
<keyword evidence="2" id="KW-0285">Flavoprotein</keyword>
<dbReference type="PANTHER" id="PTHR13789">
    <property type="entry name" value="MONOOXYGENASE"/>
    <property type="match status" value="1"/>
</dbReference>
<dbReference type="OrthoDB" id="16820at2759"/>
<dbReference type="AlphaFoldDB" id="A0A6G1K0B8"/>
<name>A0A6G1K0B8_9PLEO</name>
<evidence type="ECO:0000313" key="7">
    <source>
        <dbReference type="EMBL" id="KAF2706180.1"/>
    </source>
</evidence>
<dbReference type="InterPro" id="IPR050493">
    <property type="entry name" value="FAD-dep_Monooxygenase_BioMet"/>
</dbReference>
<dbReference type="Proteomes" id="UP000799428">
    <property type="component" value="Unassembled WGS sequence"/>
</dbReference>
<dbReference type="SUPFAM" id="SSF51905">
    <property type="entry name" value="FAD/NAD(P)-binding domain"/>
    <property type="match status" value="1"/>
</dbReference>
<dbReference type="InterPro" id="IPR002938">
    <property type="entry name" value="FAD-bd"/>
</dbReference>
<protein>
    <submittedName>
        <fullName evidence="7">FAD/NAD(P)-binding domain-containing protein</fullName>
    </submittedName>
</protein>
<keyword evidence="4" id="KW-0560">Oxidoreductase</keyword>
<dbReference type="Gene3D" id="3.50.50.60">
    <property type="entry name" value="FAD/NAD(P)-binding domain"/>
    <property type="match status" value="1"/>
</dbReference>
<reference evidence="7" key="1">
    <citation type="journal article" date="2020" name="Stud. Mycol.">
        <title>101 Dothideomycetes genomes: a test case for predicting lifestyles and emergence of pathogens.</title>
        <authorList>
            <person name="Haridas S."/>
            <person name="Albert R."/>
            <person name="Binder M."/>
            <person name="Bloem J."/>
            <person name="Labutti K."/>
            <person name="Salamov A."/>
            <person name="Andreopoulos B."/>
            <person name="Baker S."/>
            <person name="Barry K."/>
            <person name="Bills G."/>
            <person name="Bluhm B."/>
            <person name="Cannon C."/>
            <person name="Castanera R."/>
            <person name="Culley D."/>
            <person name="Daum C."/>
            <person name="Ezra D."/>
            <person name="Gonzalez J."/>
            <person name="Henrissat B."/>
            <person name="Kuo A."/>
            <person name="Liang C."/>
            <person name="Lipzen A."/>
            <person name="Lutzoni F."/>
            <person name="Magnuson J."/>
            <person name="Mondo S."/>
            <person name="Nolan M."/>
            <person name="Ohm R."/>
            <person name="Pangilinan J."/>
            <person name="Park H.-J."/>
            <person name="Ramirez L."/>
            <person name="Alfaro M."/>
            <person name="Sun H."/>
            <person name="Tritt A."/>
            <person name="Yoshinaga Y."/>
            <person name="Zwiers L.-H."/>
            <person name="Turgeon B."/>
            <person name="Goodwin S."/>
            <person name="Spatafora J."/>
            <person name="Crous P."/>
            <person name="Grigoriev I."/>
        </authorList>
    </citation>
    <scope>NUCLEOTIDE SEQUENCE</scope>
    <source>
        <strain evidence="7">CBS 279.74</strain>
    </source>
</reference>
<proteinExistence type="inferred from homology"/>
<evidence type="ECO:0000256" key="2">
    <source>
        <dbReference type="ARBA" id="ARBA00022630"/>
    </source>
</evidence>
<evidence type="ECO:0000256" key="3">
    <source>
        <dbReference type="ARBA" id="ARBA00022827"/>
    </source>
</evidence>
<comment type="similarity">
    <text evidence="1">Belongs to the paxM FAD-dependent monooxygenase family.</text>
</comment>
<dbReference type="PRINTS" id="PR00420">
    <property type="entry name" value="RNGMNOXGNASE"/>
</dbReference>
<sequence length="463" mass="51093">MKVIVIRGGIAGLAVAIGLRKGGHNVTVLERSPVLQEVLGVLPTVLESAYLPKYAAILRYEHLEKLSEQRLGSLMTDLYGTPYAVIHRYDLHTILYTEATNLGVNVLLSHGITSVDCTLPSATTTDGIVFKGDLIIAADGEKSVCREIVTGEPLPSKDSGDHVYRIVISSASVRSSSDLAHLVDRPSINLLVGPGGHAMTYSLKRDGLLNIVLTMKHEGVEDPPQLPHPVPLDEVKEAFRGWSAVQGLLDPAQGSARWTLLETKMAERWVKGKVALMGDAAHAMLPFLGQGAAMALEDAVVLSTLFKHHPNTTDLDVILQLYLRIRQPRVQSLKAKARRMRDAYAHHDGSQQQLRDQSLAADMERIRSGLIDEASRIDGKLDLENARDSANLLADVGFRERLFGYDGEAEVEKHANMRELGRCMLHVLRPSKLAVHLARWARLFGVHRMCNLKIHSARIHLYF</sequence>
<evidence type="ECO:0000256" key="5">
    <source>
        <dbReference type="ARBA" id="ARBA00023033"/>
    </source>
</evidence>
<evidence type="ECO:0000256" key="1">
    <source>
        <dbReference type="ARBA" id="ARBA00007992"/>
    </source>
</evidence>
<keyword evidence="8" id="KW-1185">Reference proteome</keyword>
<dbReference type="PANTHER" id="PTHR13789:SF309">
    <property type="entry name" value="PUTATIVE (AFU_ORTHOLOGUE AFUA_6G14510)-RELATED"/>
    <property type="match status" value="1"/>
</dbReference>
<organism evidence="7 8">
    <name type="scientific">Pleomassaria siparia CBS 279.74</name>
    <dbReference type="NCBI Taxonomy" id="1314801"/>
    <lineage>
        <taxon>Eukaryota</taxon>
        <taxon>Fungi</taxon>
        <taxon>Dikarya</taxon>
        <taxon>Ascomycota</taxon>
        <taxon>Pezizomycotina</taxon>
        <taxon>Dothideomycetes</taxon>
        <taxon>Pleosporomycetidae</taxon>
        <taxon>Pleosporales</taxon>
        <taxon>Pleomassariaceae</taxon>
        <taxon>Pleomassaria</taxon>
    </lineage>
</organism>
<dbReference type="EMBL" id="MU005776">
    <property type="protein sequence ID" value="KAF2706180.1"/>
    <property type="molecule type" value="Genomic_DNA"/>
</dbReference>
<evidence type="ECO:0000256" key="4">
    <source>
        <dbReference type="ARBA" id="ARBA00023002"/>
    </source>
</evidence>
<dbReference type="SUPFAM" id="SSF54373">
    <property type="entry name" value="FAD-linked reductases, C-terminal domain"/>
    <property type="match status" value="1"/>
</dbReference>
<feature type="domain" description="FAD-binding" evidence="6">
    <location>
        <begin position="3"/>
        <end position="333"/>
    </location>
</feature>
<gene>
    <name evidence="7" type="ORF">K504DRAFT_536432</name>
</gene>
<evidence type="ECO:0000313" key="8">
    <source>
        <dbReference type="Proteomes" id="UP000799428"/>
    </source>
</evidence>
<keyword evidence="5" id="KW-0503">Monooxygenase</keyword>